<organism evidence="2 3">
    <name type="scientific">Plenodomus tracheiphilus IPT5</name>
    <dbReference type="NCBI Taxonomy" id="1408161"/>
    <lineage>
        <taxon>Eukaryota</taxon>
        <taxon>Fungi</taxon>
        <taxon>Dikarya</taxon>
        <taxon>Ascomycota</taxon>
        <taxon>Pezizomycotina</taxon>
        <taxon>Dothideomycetes</taxon>
        <taxon>Pleosporomycetidae</taxon>
        <taxon>Pleosporales</taxon>
        <taxon>Pleosporineae</taxon>
        <taxon>Leptosphaeriaceae</taxon>
        <taxon>Plenodomus</taxon>
    </lineage>
</organism>
<dbReference type="AlphaFoldDB" id="A0A6A7BDJ9"/>
<evidence type="ECO:0000256" key="1">
    <source>
        <dbReference type="SAM" id="MobiDB-lite"/>
    </source>
</evidence>
<sequence length="463" mass="51694">MKHGLARQRVLHLAAVASSSPPTAHSPPLDCTNTTTETMQSTTASRRLLSSLSSRIHPQLPLSPRESQQLLNLLTTSFRAHLDREHPLPAAEDNATTTRTPARNRNAPATPAASSYASTTRHLDSILTSPLFAVKPRRRGSESAAVDIIKDPMAWFVNEIAAGAATLPKAAMCLEMLQSSTSNFSQILTLDKSPATIFSAWLQNSGLETSRQFVEMSLARTNATPFLQRLMTLLVAEGDIAGPWRWFIRSSEHRTKETGLNAEKIAIFRRCVLWELAHRQANTSLNRGIATFMQACRFSENVEIDASYALLRPAGGRLVKLITSNKTESLDPELYQQFLQSTHRWTGTWNPAVQSMLWLHHPTESSALPGIRYIKDPATAEAAANLSRNRRQFVVQLCLGVARLSMKNERYADAQVAMQFTKDHFPELVLSEMPVLKQTEYTSEWRERREQENLELLNGLALT</sequence>
<keyword evidence="3" id="KW-1185">Reference proteome</keyword>
<feature type="compositionally biased region" description="Low complexity" evidence="1">
    <location>
        <begin position="94"/>
        <end position="120"/>
    </location>
</feature>
<accession>A0A6A7BDJ9</accession>
<dbReference type="Proteomes" id="UP000799423">
    <property type="component" value="Unassembled WGS sequence"/>
</dbReference>
<proteinExistence type="predicted"/>
<dbReference type="EMBL" id="MU006299">
    <property type="protein sequence ID" value="KAF2852218.1"/>
    <property type="molecule type" value="Genomic_DNA"/>
</dbReference>
<dbReference type="OrthoDB" id="5424391at2759"/>
<feature type="region of interest" description="Disordered" evidence="1">
    <location>
        <begin position="83"/>
        <end position="121"/>
    </location>
</feature>
<reference evidence="2" key="1">
    <citation type="submission" date="2020-01" db="EMBL/GenBank/DDBJ databases">
        <authorList>
            <consortium name="DOE Joint Genome Institute"/>
            <person name="Haridas S."/>
            <person name="Albert R."/>
            <person name="Binder M."/>
            <person name="Bloem J."/>
            <person name="Labutti K."/>
            <person name="Salamov A."/>
            <person name="Andreopoulos B."/>
            <person name="Baker S.E."/>
            <person name="Barry K."/>
            <person name="Bills G."/>
            <person name="Bluhm B.H."/>
            <person name="Cannon C."/>
            <person name="Castanera R."/>
            <person name="Culley D.E."/>
            <person name="Daum C."/>
            <person name="Ezra D."/>
            <person name="Gonzalez J.B."/>
            <person name="Henrissat B."/>
            <person name="Kuo A."/>
            <person name="Liang C."/>
            <person name="Lipzen A."/>
            <person name="Lutzoni F."/>
            <person name="Magnuson J."/>
            <person name="Mondo S."/>
            <person name="Nolan M."/>
            <person name="Ohm R."/>
            <person name="Pangilinan J."/>
            <person name="Park H.-J."/>
            <person name="Ramirez L."/>
            <person name="Alfaro M."/>
            <person name="Sun H."/>
            <person name="Tritt A."/>
            <person name="Yoshinaga Y."/>
            <person name="Zwiers L.-H."/>
            <person name="Turgeon B.G."/>
            <person name="Goodwin S.B."/>
            <person name="Spatafora J.W."/>
            <person name="Crous P.W."/>
            <person name="Grigoriev I.V."/>
        </authorList>
    </citation>
    <scope>NUCLEOTIDE SEQUENCE</scope>
    <source>
        <strain evidence="2">IPT5</strain>
    </source>
</reference>
<evidence type="ECO:0000313" key="3">
    <source>
        <dbReference type="Proteomes" id="UP000799423"/>
    </source>
</evidence>
<protein>
    <submittedName>
        <fullName evidence="2">Uncharacterized protein</fullName>
    </submittedName>
</protein>
<evidence type="ECO:0000313" key="2">
    <source>
        <dbReference type="EMBL" id="KAF2852218.1"/>
    </source>
</evidence>
<name>A0A6A7BDJ9_9PLEO</name>
<gene>
    <name evidence="2" type="ORF">T440DRAFT_466930</name>
</gene>